<dbReference type="KEGG" id="vg:26636341"/>
<dbReference type="Pfam" id="PF16724">
    <property type="entry name" value="T4-gp15_tss"/>
    <property type="match status" value="1"/>
</dbReference>
<protein>
    <submittedName>
        <fullName evidence="2">Tail sheath stabilizer and completion protein</fullName>
    </submittedName>
</protein>
<organism evidence="2 3">
    <name type="scientific">Escherichia phage vB_EcoM_VR25</name>
    <dbReference type="NCBI Taxonomy" id="1567028"/>
    <lineage>
        <taxon>Viruses</taxon>
        <taxon>Duplodnaviria</taxon>
        <taxon>Heunggongvirae</taxon>
        <taxon>Uroviricota</taxon>
        <taxon>Caudoviricetes</taxon>
        <taxon>Pantevenvirales</taxon>
        <taxon>Straboviridae</taxon>
        <taxon>Tevenvirinae</taxon>
        <taxon>Gaprivervirus</taxon>
        <taxon>Gaprivervirus vr25</taxon>
    </lineage>
</organism>
<dbReference type="EMBL" id="KP007361">
    <property type="protein sequence ID" value="AIZ02523.1"/>
    <property type="molecule type" value="Genomic_DNA"/>
</dbReference>
<sequence>MFGHFYNSSLRRYIVLMGDLFSHVQVARTREDTGLKYIKVPISYASKEKFMMQLGKWTAIQNTPTPDMSPQERAAQKAKIETVLPRMNLHLVDLMYNGQYKTALQNHTQARFANNDPRKQISQYSPVPVKMIFELGIYTRHQDDMFQIIEQIMPYFQPHFNTTITELYTNEITFERDIRIVLQSIAMDEQIEGDAMTRRRLEWSIMFEVNGWLYPPVKEVAGEIRTIYLDFFANSRELAPEGNFESVDSEAVPRDVDQEDWQGESVQTYSQDIPVPVDPAPPAPRKNRVPL</sequence>
<dbReference type="InterPro" id="IPR031997">
    <property type="entry name" value="T4-gp15_tss"/>
</dbReference>
<reference evidence="2 3" key="1">
    <citation type="submission" date="2014-10" db="EMBL/GenBank/DDBJ databases">
        <title>VR bacteriophages - a small but diverse group of low-temperature viruses.</title>
        <authorList>
            <person name="Kaliniene L."/>
            <person name="Meskys R."/>
            <person name="Simoliunas E."/>
            <person name="Zajanckauskaite A."/>
            <person name="Truncaite L."/>
        </authorList>
    </citation>
    <scope>NUCLEOTIDE SEQUENCE [LARGE SCALE GENOMIC DNA]</scope>
</reference>
<proteinExistence type="predicted"/>
<dbReference type="Proteomes" id="UP000030717">
    <property type="component" value="Segment"/>
</dbReference>
<dbReference type="InterPro" id="IPR038553">
    <property type="entry name" value="T4-gp15_tss_sf"/>
</dbReference>
<name>A0A0A7HCY1_9CAUD</name>
<dbReference type="Gene3D" id="3.30.2000.40">
    <property type="entry name" value="Myoviridae tail sheath stabiliser"/>
    <property type="match status" value="1"/>
</dbReference>
<evidence type="ECO:0000256" key="1">
    <source>
        <dbReference type="SAM" id="MobiDB-lite"/>
    </source>
</evidence>
<evidence type="ECO:0000313" key="2">
    <source>
        <dbReference type="EMBL" id="AIZ02523.1"/>
    </source>
</evidence>
<keyword evidence="3" id="KW-1185">Reference proteome</keyword>
<evidence type="ECO:0000313" key="3">
    <source>
        <dbReference type="Proteomes" id="UP000030717"/>
    </source>
</evidence>
<feature type="region of interest" description="Disordered" evidence="1">
    <location>
        <begin position="267"/>
        <end position="291"/>
    </location>
</feature>
<dbReference type="GeneID" id="26636341"/>
<accession>A0A0A7HCY1</accession>
<gene>
    <name evidence="2" type="ORF">VR25_179</name>
</gene>
<dbReference type="RefSeq" id="YP_009209921.1">
    <property type="nucleotide sequence ID" value="NC_028925.1"/>
</dbReference>